<evidence type="ECO:0000313" key="4">
    <source>
        <dbReference type="Proteomes" id="UP000177987"/>
    </source>
</evidence>
<keyword evidence="1" id="KW-0812">Transmembrane</keyword>
<gene>
    <name evidence="3" type="ORF">A2937_00730</name>
</gene>
<proteinExistence type="predicted"/>
<sequence length="117" mass="12457">MKKVIALSIALMPFLASAQSGFTNLAGFFTFSGAFLKSATALMFAAAFFFFLWGVFQFVRAAGDEEARKTGRDHIIYGVIGLAVMASVYGLVNFLTTSAGLSTTTVTPPAIIEITNL</sequence>
<evidence type="ECO:0008006" key="5">
    <source>
        <dbReference type="Google" id="ProtNLM"/>
    </source>
</evidence>
<dbReference type="STRING" id="1802727.A2937_00730"/>
<keyword evidence="1" id="KW-1133">Transmembrane helix</keyword>
<protein>
    <recommendedName>
        <fullName evidence="5">DUF4134 domain-containing protein</fullName>
    </recommendedName>
</protein>
<reference evidence="3 4" key="1">
    <citation type="journal article" date="2016" name="Nat. Commun.">
        <title>Thousands of microbial genomes shed light on interconnected biogeochemical processes in an aquifer system.</title>
        <authorList>
            <person name="Anantharaman K."/>
            <person name="Brown C.T."/>
            <person name="Hug L.A."/>
            <person name="Sharon I."/>
            <person name="Castelle C.J."/>
            <person name="Probst A.J."/>
            <person name="Thomas B.C."/>
            <person name="Singh A."/>
            <person name="Wilkins M.J."/>
            <person name="Karaoz U."/>
            <person name="Brodie E.L."/>
            <person name="Williams K.H."/>
            <person name="Hubbard S.S."/>
            <person name="Banfield J.F."/>
        </authorList>
    </citation>
    <scope>NUCLEOTIDE SEQUENCE [LARGE SCALE GENOMIC DNA]</scope>
</reference>
<dbReference type="Pfam" id="PF18895">
    <property type="entry name" value="T4SS_pilin"/>
    <property type="match status" value="1"/>
</dbReference>
<organism evidence="3 4">
    <name type="scientific">Candidatus Yonathbacteria bacterium RIFCSPLOWO2_01_FULL_47_33b</name>
    <dbReference type="NCBI Taxonomy" id="1802727"/>
    <lineage>
        <taxon>Bacteria</taxon>
        <taxon>Candidatus Yonathiibacteriota</taxon>
    </lineage>
</organism>
<feature type="transmembrane region" description="Helical" evidence="1">
    <location>
        <begin position="42"/>
        <end position="63"/>
    </location>
</feature>
<dbReference type="AlphaFoldDB" id="A0A1G2SF85"/>
<evidence type="ECO:0000256" key="1">
    <source>
        <dbReference type="SAM" id="Phobius"/>
    </source>
</evidence>
<keyword evidence="2" id="KW-0732">Signal</keyword>
<dbReference type="Proteomes" id="UP000177987">
    <property type="component" value="Unassembled WGS sequence"/>
</dbReference>
<accession>A0A1G2SF85</accession>
<comment type="caution">
    <text evidence="3">The sequence shown here is derived from an EMBL/GenBank/DDBJ whole genome shotgun (WGS) entry which is preliminary data.</text>
</comment>
<evidence type="ECO:0000313" key="3">
    <source>
        <dbReference type="EMBL" id="OHA83352.1"/>
    </source>
</evidence>
<evidence type="ECO:0000256" key="2">
    <source>
        <dbReference type="SAM" id="SignalP"/>
    </source>
</evidence>
<dbReference type="EMBL" id="MHUW01000018">
    <property type="protein sequence ID" value="OHA83352.1"/>
    <property type="molecule type" value="Genomic_DNA"/>
</dbReference>
<feature type="chain" id="PRO_5009584395" description="DUF4134 domain-containing protein" evidence="2">
    <location>
        <begin position="19"/>
        <end position="117"/>
    </location>
</feature>
<keyword evidence="1" id="KW-0472">Membrane</keyword>
<name>A0A1G2SF85_9BACT</name>
<dbReference type="InterPro" id="IPR043993">
    <property type="entry name" value="T4SS_pilin"/>
</dbReference>
<feature type="transmembrane region" description="Helical" evidence="1">
    <location>
        <begin position="75"/>
        <end position="95"/>
    </location>
</feature>
<feature type="signal peptide" evidence="2">
    <location>
        <begin position="1"/>
        <end position="18"/>
    </location>
</feature>